<dbReference type="AlphaFoldDB" id="A0A840BGU8"/>
<reference evidence="8 9" key="1">
    <citation type="submission" date="2020-08" db="EMBL/GenBank/DDBJ databases">
        <title>Genomic Encyclopedia of Type Strains, Phase IV (KMG-IV): sequencing the most valuable type-strain genomes for metagenomic binning, comparative biology and taxonomic classification.</title>
        <authorList>
            <person name="Goeker M."/>
        </authorList>
    </citation>
    <scope>NUCLEOTIDE SEQUENCE [LARGE SCALE GENOMIC DNA]</scope>
    <source>
        <strain evidence="8 9">DSM 106739</strain>
    </source>
</reference>
<dbReference type="InterPro" id="IPR002676">
    <property type="entry name" value="RimM_N"/>
</dbReference>
<dbReference type="Proteomes" id="UP000561045">
    <property type="component" value="Unassembled WGS sequence"/>
</dbReference>
<keyword evidence="3 5" id="KW-0698">rRNA processing</keyword>
<evidence type="ECO:0000256" key="4">
    <source>
        <dbReference type="ARBA" id="ARBA00023186"/>
    </source>
</evidence>
<comment type="subcellular location">
    <subcellularLocation>
        <location evidence="5">Cytoplasm</location>
    </subcellularLocation>
</comment>
<dbReference type="SUPFAM" id="SSF50447">
    <property type="entry name" value="Translation proteins"/>
    <property type="match status" value="1"/>
</dbReference>
<dbReference type="InterPro" id="IPR056792">
    <property type="entry name" value="PRC_RimM"/>
</dbReference>
<dbReference type="Gene3D" id="2.40.30.60">
    <property type="entry name" value="RimM"/>
    <property type="match status" value="1"/>
</dbReference>
<dbReference type="GO" id="GO:0006364">
    <property type="term" value="P:rRNA processing"/>
    <property type="evidence" value="ECO:0007669"/>
    <property type="project" value="UniProtKB-UniRule"/>
</dbReference>
<comment type="domain">
    <text evidence="5">The PRC barrel domain binds ribosomal protein uS19.</text>
</comment>
<keyword evidence="1 5" id="KW-0963">Cytoplasm</keyword>
<dbReference type="EMBL" id="JACIET010000001">
    <property type="protein sequence ID" value="MBB4012405.1"/>
    <property type="molecule type" value="Genomic_DNA"/>
</dbReference>
<comment type="function">
    <text evidence="5">An accessory protein needed during the final step in the assembly of 30S ribosomal subunit, possibly for assembly of the head region. Essential for efficient processing of 16S rRNA. May be needed both before and after RbfA during the maturation of 16S rRNA. It has affinity for free ribosomal 30S subunits but not for 70S ribosomes.</text>
</comment>
<evidence type="ECO:0000313" key="8">
    <source>
        <dbReference type="EMBL" id="MBB4012405.1"/>
    </source>
</evidence>
<dbReference type="InterPro" id="IPR009000">
    <property type="entry name" value="Transl_B-barrel_sf"/>
</dbReference>
<evidence type="ECO:0000313" key="9">
    <source>
        <dbReference type="Proteomes" id="UP000561045"/>
    </source>
</evidence>
<name>A0A840BGU8_9RHOO</name>
<dbReference type="NCBIfam" id="TIGR02273">
    <property type="entry name" value="16S_RimM"/>
    <property type="match status" value="1"/>
</dbReference>
<comment type="similarity">
    <text evidence="5">Belongs to the RimM family.</text>
</comment>
<dbReference type="SUPFAM" id="SSF50346">
    <property type="entry name" value="PRC-barrel domain"/>
    <property type="match status" value="1"/>
</dbReference>
<comment type="caution">
    <text evidence="8">The sequence shown here is derived from an EMBL/GenBank/DDBJ whole genome shotgun (WGS) entry which is preliminary data.</text>
</comment>
<evidence type="ECO:0000256" key="5">
    <source>
        <dbReference type="HAMAP-Rule" id="MF_00014"/>
    </source>
</evidence>
<keyword evidence="4 5" id="KW-0143">Chaperone</keyword>
<evidence type="ECO:0000259" key="6">
    <source>
        <dbReference type="Pfam" id="PF01782"/>
    </source>
</evidence>
<dbReference type="GO" id="GO:0005737">
    <property type="term" value="C:cytoplasm"/>
    <property type="evidence" value="ECO:0007669"/>
    <property type="project" value="UniProtKB-SubCell"/>
</dbReference>
<dbReference type="InterPro" id="IPR011961">
    <property type="entry name" value="RimM"/>
</dbReference>
<protein>
    <recommendedName>
        <fullName evidence="5">Ribosome maturation factor RimM</fullName>
    </recommendedName>
</protein>
<keyword evidence="2 5" id="KW-0690">Ribosome biogenesis</keyword>
<proteinExistence type="inferred from homology"/>
<evidence type="ECO:0000256" key="3">
    <source>
        <dbReference type="ARBA" id="ARBA00022552"/>
    </source>
</evidence>
<feature type="domain" description="Ribosome maturation factor RimM PRC barrel" evidence="7">
    <location>
        <begin position="101"/>
        <end position="167"/>
    </location>
</feature>
<evidence type="ECO:0000256" key="2">
    <source>
        <dbReference type="ARBA" id="ARBA00022517"/>
    </source>
</evidence>
<keyword evidence="9" id="KW-1185">Reference proteome</keyword>
<dbReference type="Pfam" id="PF24986">
    <property type="entry name" value="PRC_RimM"/>
    <property type="match status" value="1"/>
</dbReference>
<dbReference type="GO" id="GO:0043022">
    <property type="term" value="F:ribosome binding"/>
    <property type="evidence" value="ECO:0007669"/>
    <property type="project" value="InterPro"/>
</dbReference>
<feature type="domain" description="RimM N-terminal" evidence="6">
    <location>
        <begin position="4"/>
        <end position="89"/>
    </location>
</feature>
<accession>A0A840BGU8</accession>
<dbReference type="GO" id="GO:0005840">
    <property type="term" value="C:ribosome"/>
    <property type="evidence" value="ECO:0007669"/>
    <property type="project" value="InterPro"/>
</dbReference>
<dbReference type="GO" id="GO:0042274">
    <property type="term" value="P:ribosomal small subunit biogenesis"/>
    <property type="evidence" value="ECO:0007669"/>
    <property type="project" value="UniProtKB-UniRule"/>
</dbReference>
<evidence type="ECO:0000256" key="1">
    <source>
        <dbReference type="ARBA" id="ARBA00022490"/>
    </source>
</evidence>
<dbReference type="RefSeq" id="WP_183634212.1">
    <property type="nucleotide sequence ID" value="NZ_BAABLE010000011.1"/>
</dbReference>
<organism evidence="8 9">
    <name type="scientific">Niveibacterium umoris</name>
    <dbReference type="NCBI Taxonomy" id="1193620"/>
    <lineage>
        <taxon>Bacteria</taxon>
        <taxon>Pseudomonadati</taxon>
        <taxon>Pseudomonadota</taxon>
        <taxon>Betaproteobacteria</taxon>
        <taxon>Rhodocyclales</taxon>
        <taxon>Rhodocyclaceae</taxon>
        <taxon>Niveibacterium</taxon>
    </lineage>
</organism>
<sequence>MIVLGRIADPYSIQGWVKVHAFGDDPISWRSMPQWWLCADPDAPDSAWQPYKLRGCKAHGKGIVAAFVGVADRTASEGLVGLYIGAPREALPETGLDEYYWADLVGLKVENVAGTPLGTVSGLLSTGAHDVLQVVEGDHERLIPFVGAYVLDVDLAEKRIRVDWEVDW</sequence>
<evidence type="ECO:0000259" key="7">
    <source>
        <dbReference type="Pfam" id="PF24986"/>
    </source>
</evidence>
<dbReference type="Pfam" id="PF01782">
    <property type="entry name" value="RimM"/>
    <property type="match status" value="1"/>
</dbReference>
<dbReference type="PANTHER" id="PTHR33692">
    <property type="entry name" value="RIBOSOME MATURATION FACTOR RIMM"/>
    <property type="match status" value="1"/>
</dbReference>
<dbReference type="InterPro" id="IPR036976">
    <property type="entry name" value="RimM_N_sf"/>
</dbReference>
<dbReference type="HAMAP" id="MF_00014">
    <property type="entry name" value="Ribosome_mat_RimM"/>
    <property type="match status" value="1"/>
</dbReference>
<dbReference type="Gene3D" id="2.30.30.240">
    <property type="entry name" value="PRC-barrel domain"/>
    <property type="match status" value="1"/>
</dbReference>
<dbReference type="InterPro" id="IPR011033">
    <property type="entry name" value="PRC_barrel-like_sf"/>
</dbReference>
<gene>
    <name evidence="5" type="primary">rimM</name>
    <name evidence="8" type="ORF">GGR36_001713</name>
</gene>
<comment type="subunit">
    <text evidence="5">Binds ribosomal protein uS19.</text>
</comment>
<dbReference type="PANTHER" id="PTHR33692:SF1">
    <property type="entry name" value="RIBOSOME MATURATION FACTOR RIMM"/>
    <property type="match status" value="1"/>
</dbReference>